<proteinExistence type="inferred from homology"/>
<dbReference type="Pfam" id="PF25954">
    <property type="entry name" value="Beta-barrel_RND_2"/>
    <property type="match status" value="1"/>
</dbReference>
<dbReference type="InterPro" id="IPR058792">
    <property type="entry name" value="Beta-barrel_RND_2"/>
</dbReference>
<feature type="signal peptide" evidence="3">
    <location>
        <begin position="1"/>
        <end position="23"/>
    </location>
</feature>
<dbReference type="Proteomes" id="UP000614216">
    <property type="component" value="Unassembled WGS sequence"/>
</dbReference>
<dbReference type="EMBL" id="JAEUGD010000065">
    <property type="protein sequence ID" value="MBL6448737.1"/>
    <property type="molecule type" value="Genomic_DNA"/>
</dbReference>
<evidence type="ECO:0000256" key="1">
    <source>
        <dbReference type="ARBA" id="ARBA00009477"/>
    </source>
</evidence>
<evidence type="ECO:0000313" key="6">
    <source>
        <dbReference type="EMBL" id="MBL6448737.1"/>
    </source>
</evidence>
<dbReference type="AlphaFoldDB" id="A0A937G1A9"/>
<dbReference type="InterPro" id="IPR006143">
    <property type="entry name" value="RND_pump_MFP"/>
</dbReference>
<dbReference type="GO" id="GO:0016020">
    <property type="term" value="C:membrane"/>
    <property type="evidence" value="ECO:0007669"/>
    <property type="project" value="InterPro"/>
</dbReference>
<keyword evidence="3" id="KW-0732">Signal</keyword>
<evidence type="ECO:0000313" key="7">
    <source>
        <dbReference type="Proteomes" id="UP000614216"/>
    </source>
</evidence>
<dbReference type="InterPro" id="IPR058648">
    <property type="entry name" value="HH_CzcB-like"/>
</dbReference>
<feature type="chain" id="PRO_5036944411" evidence="3">
    <location>
        <begin position="24"/>
        <end position="379"/>
    </location>
</feature>
<dbReference type="GO" id="GO:0015679">
    <property type="term" value="P:plasma membrane copper ion transport"/>
    <property type="evidence" value="ECO:0007669"/>
    <property type="project" value="TreeGrafter"/>
</dbReference>
<dbReference type="PROSITE" id="PS51257">
    <property type="entry name" value="PROKAR_LIPOPROTEIN"/>
    <property type="match status" value="1"/>
</dbReference>
<dbReference type="NCBIfam" id="TIGR01730">
    <property type="entry name" value="RND_mfp"/>
    <property type="match status" value="1"/>
</dbReference>
<organism evidence="6 7">
    <name type="scientific">Fulvivirga marina</name>
    <dbReference type="NCBI Taxonomy" id="2494733"/>
    <lineage>
        <taxon>Bacteria</taxon>
        <taxon>Pseudomonadati</taxon>
        <taxon>Bacteroidota</taxon>
        <taxon>Cytophagia</taxon>
        <taxon>Cytophagales</taxon>
        <taxon>Fulvivirgaceae</taxon>
        <taxon>Fulvivirga</taxon>
    </lineage>
</organism>
<comment type="similarity">
    <text evidence="1">Belongs to the membrane fusion protein (MFP) (TC 8.A.1) family.</text>
</comment>
<dbReference type="Gene3D" id="1.10.287.470">
    <property type="entry name" value="Helix hairpin bin"/>
    <property type="match status" value="1"/>
</dbReference>
<feature type="domain" description="CzcB-like alpha-helical hairpin" evidence="4">
    <location>
        <begin position="118"/>
        <end position="175"/>
    </location>
</feature>
<dbReference type="InterPro" id="IPR051909">
    <property type="entry name" value="MFP_Cation_Efflux"/>
</dbReference>
<comment type="caution">
    <text evidence="6">The sequence shown here is derived from an EMBL/GenBank/DDBJ whole genome shotgun (WGS) entry which is preliminary data.</text>
</comment>
<dbReference type="GO" id="GO:0022857">
    <property type="term" value="F:transmembrane transporter activity"/>
    <property type="evidence" value="ECO:0007669"/>
    <property type="project" value="InterPro"/>
</dbReference>
<dbReference type="GO" id="GO:0060003">
    <property type="term" value="P:copper ion export"/>
    <property type="evidence" value="ECO:0007669"/>
    <property type="project" value="TreeGrafter"/>
</dbReference>
<dbReference type="RefSeq" id="WP_202858278.1">
    <property type="nucleotide sequence ID" value="NZ_JAEUGD010000065.1"/>
</dbReference>
<keyword evidence="7" id="KW-1185">Reference proteome</keyword>
<accession>A0A937G1A9</accession>
<reference evidence="6" key="1">
    <citation type="submission" date="2021-01" db="EMBL/GenBank/DDBJ databases">
        <title>Fulvivirga kasyanovii gen. nov., sp nov., a novel member of the phylum Bacteroidetes isolated from seawater in a mussel farm.</title>
        <authorList>
            <person name="Zhao L.-H."/>
            <person name="Wang Z.-J."/>
        </authorList>
    </citation>
    <scope>NUCLEOTIDE SEQUENCE</scope>
    <source>
        <strain evidence="6">29W222</strain>
    </source>
</reference>
<protein>
    <submittedName>
        <fullName evidence="6">Efflux RND transporter periplasmic adaptor subunit</fullName>
    </submittedName>
</protein>
<dbReference type="GO" id="GO:0030313">
    <property type="term" value="C:cell envelope"/>
    <property type="evidence" value="ECO:0007669"/>
    <property type="project" value="TreeGrafter"/>
</dbReference>
<dbReference type="SUPFAM" id="SSF111369">
    <property type="entry name" value="HlyD-like secretion proteins"/>
    <property type="match status" value="1"/>
</dbReference>
<sequence>MKLIKINGLLAVLITLISCTANEPETGETTNTPEATNHTVTLTQNQFTSSGMELDTISVHNFPRSVIANGIIDVPPENKASVSAYFGGYVKAIKLLPGQPIKQGQVLFTLENPDYINMQREYLQAKSQLNYLKVDYERQKELANDKITSQKNFLKAETDYKVTLATYESLRKNLRLMNINSDLLKENNIRSTIAVTAPISGFITSVNAVKGMFLNPADIAVTITNTDHLHLELSVFEKDVSSVSEGQPVKFRIQNADKEYNAIVHLIGKSIDTENRTIAIHAHLDQGEYQTLAPGMYAEAEILTAAHPASALPEEAVVNIEDSFFVLVKKEDGNENIYLDKKEVKIGQSHQGYIEILNSNDFKKGSQFLVKGAFNLIIE</sequence>
<evidence type="ECO:0000256" key="3">
    <source>
        <dbReference type="SAM" id="SignalP"/>
    </source>
</evidence>
<dbReference type="Gene3D" id="2.40.420.20">
    <property type="match status" value="1"/>
</dbReference>
<evidence type="ECO:0000256" key="2">
    <source>
        <dbReference type="ARBA" id="ARBA00022448"/>
    </source>
</evidence>
<name>A0A937G1A9_9BACT</name>
<dbReference type="PANTHER" id="PTHR30097">
    <property type="entry name" value="CATION EFFLUX SYSTEM PROTEIN CUSB"/>
    <property type="match status" value="1"/>
</dbReference>
<dbReference type="PANTHER" id="PTHR30097:SF4">
    <property type="entry name" value="SLR6042 PROTEIN"/>
    <property type="match status" value="1"/>
</dbReference>
<evidence type="ECO:0000259" key="5">
    <source>
        <dbReference type="Pfam" id="PF25954"/>
    </source>
</evidence>
<gene>
    <name evidence="6" type="ORF">JMN32_20665</name>
</gene>
<feature type="domain" description="CusB-like beta-barrel" evidence="5">
    <location>
        <begin position="231"/>
        <end position="302"/>
    </location>
</feature>
<dbReference type="Pfam" id="PF25893">
    <property type="entry name" value="HH_CzcB"/>
    <property type="match status" value="1"/>
</dbReference>
<keyword evidence="2" id="KW-0813">Transport</keyword>
<dbReference type="Gene3D" id="2.40.30.170">
    <property type="match status" value="1"/>
</dbReference>
<evidence type="ECO:0000259" key="4">
    <source>
        <dbReference type="Pfam" id="PF25893"/>
    </source>
</evidence>